<sequence length="147" mass="17513">MATLINDEQNINFTIDFLKRIKDTIIINDESETFIPFILKLVTPEKMYNTDKFVMSVREIKYLIENLNHVLHVSHQEDYTFDYYNSEALFEMIVSFLSEDLLIEIMIWINIGALNNGDKYGYDEGYRFIVDLDTFEKFVIQLERESK</sequence>
<protein>
    <submittedName>
        <fullName evidence="1">Uncharacterized protein</fullName>
    </submittedName>
</protein>
<gene>
    <name evidence="1" type="ORF">H9Q80_03290</name>
</gene>
<organism evidence="1 2">
    <name type="scientific">[Eubacterium] hominis</name>
    <dbReference type="NCBI Taxonomy" id="2764325"/>
    <lineage>
        <taxon>Bacteria</taxon>
        <taxon>Bacillati</taxon>
        <taxon>Bacillota</taxon>
        <taxon>Erysipelotrichia</taxon>
        <taxon>Erysipelotrichales</taxon>
        <taxon>Erysipelotrichaceae</taxon>
        <taxon>Amedibacillus</taxon>
    </lineage>
</organism>
<accession>A0A7G9GQB2</accession>
<dbReference type="AlphaFoldDB" id="A0A7G9GQB2"/>
<evidence type="ECO:0000313" key="1">
    <source>
        <dbReference type="EMBL" id="QNM12994.1"/>
    </source>
</evidence>
<proteinExistence type="predicted"/>
<dbReference type="KEGG" id="ehn:H9Q80_03290"/>
<dbReference type="EMBL" id="CP060636">
    <property type="protein sequence ID" value="QNM12994.1"/>
    <property type="molecule type" value="Genomic_DNA"/>
</dbReference>
<name>A0A7G9GQB2_9FIRM</name>
<evidence type="ECO:0000313" key="2">
    <source>
        <dbReference type="Proteomes" id="UP000515856"/>
    </source>
</evidence>
<dbReference type="Proteomes" id="UP000515856">
    <property type="component" value="Chromosome"/>
</dbReference>
<reference evidence="1 2" key="1">
    <citation type="submission" date="2020-08" db="EMBL/GenBank/DDBJ databases">
        <authorList>
            <person name="Liu C."/>
            <person name="Sun Q."/>
        </authorList>
    </citation>
    <scope>NUCLEOTIDE SEQUENCE [LARGE SCALE GENOMIC DNA]</scope>
    <source>
        <strain evidence="1 2">NSJ-61</strain>
    </source>
</reference>
<dbReference type="RefSeq" id="WP_117455201.1">
    <property type="nucleotide sequence ID" value="NZ_CP060636.1"/>
</dbReference>
<keyword evidence="2" id="KW-1185">Reference proteome</keyword>